<reference evidence="2 3" key="1">
    <citation type="submission" date="2024-06" db="EMBL/GenBank/DDBJ databases">
        <title>Genomic Encyclopedia of Type Strains, Phase IV (KMG-IV): sequencing the most valuable type-strain genomes for metagenomic binning, comparative biology and taxonomic classification.</title>
        <authorList>
            <person name="Goeker M."/>
        </authorList>
    </citation>
    <scope>NUCLEOTIDE SEQUENCE [LARGE SCALE GENOMIC DNA]</scope>
    <source>
        <strain evidence="2 3">DSM 29846</strain>
    </source>
</reference>
<dbReference type="RefSeq" id="WP_292374557.1">
    <property type="nucleotide sequence ID" value="NZ_JBEPLM010000020.1"/>
</dbReference>
<organism evidence="2 3">
    <name type="scientific">Mesorhizobium shonense</name>
    <dbReference type="NCBI Taxonomy" id="1209948"/>
    <lineage>
        <taxon>Bacteria</taxon>
        <taxon>Pseudomonadati</taxon>
        <taxon>Pseudomonadota</taxon>
        <taxon>Alphaproteobacteria</taxon>
        <taxon>Hyphomicrobiales</taxon>
        <taxon>Phyllobacteriaceae</taxon>
        <taxon>Mesorhizobium</taxon>
    </lineage>
</organism>
<comment type="caution">
    <text evidence="2">The sequence shown here is derived from an EMBL/GenBank/DDBJ whole genome shotgun (WGS) entry which is preliminary data.</text>
</comment>
<proteinExistence type="predicted"/>
<accession>A0ABV2I2V1</accession>
<dbReference type="EMBL" id="JBEPLM010000020">
    <property type="protein sequence ID" value="MET3597091.1"/>
    <property type="molecule type" value="Genomic_DNA"/>
</dbReference>
<sequence>MSEQSLTENVFPAGVDSDPDPTNACRPEVYAVLGQRHASKQGLKARRLNPFQRDAL</sequence>
<dbReference type="Proteomes" id="UP001549036">
    <property type="component" value="Unassembled WGS sequence"/>
</dbReference>
<feature type="region of interest" description="Disordered" evidence="1">
    <location>
        <begin position="37"/>
        <end position="56"/>
    </location>
</feature>
<protein>
    <submittedName>
        <fullName evidence="2">Uncharacterized protein</fullName>
    </submittedName>
</protein>
<gene>
    <name evidence="2" type="ORF">ABID26_006515</name>
</gene>
<keyword evidence="3" id="KW-1185">Reference proteome</keyword>
<feature type="region of interest" description="Disordered" evidence="1">
    <location>
        <begin position="1"/>
        <end position="24"/>
    </location>
</feature>
<feature type="compositionally biased region" description="Basic residues" evidence="1">
    <location>
        <begin position="37"/>
        <end position="47"/>
    </location>
</feature>
<evidence type="ECO:0000313" key="2">
    <source>
        <dbReference type="EMBL" id="MET3597091.1"/>
    </source>
</evidence>
<evidence type="ECO:0000313" key="3">
    <source>
        <dbReference type="Proteomes" id="UP001549036"/>
    </source>
</evidence>
<evidence type="ECO:0000256" key="1">
    <source>
        <dbReference type="SAM" id="MobiDB-lite"/>
    </source>
</evidence>
<name>A0ABV2I2V1_9HYPH</name>